<dbReference type="Proteomes" id="UP001073227">
    <property type="component" value="Unassembled WGS sequence"/>
</dbReference>
<dbReference type="InterPro" id="IPR045621">
    <property type="entry name" value="BPD_transp_1_N"/>
</dbReference>
<comment type="similarity">
    <text evidence="7">Belongs to the binding-protein-dependent transport system permease family.</text>
</comment>
<dbReference type="Pfam" id="PF00528">
    <property type="entry name" value="BPD_transp_1"/>
    <property type="match status" value="1"/>
</dbReference>
<keyword evidence="2 7" id="KW-0813">Transport</keyword>
<dbReference type="PANTHER" id="PTHR43163">
    <property type="entry name" value="DIPEPTIDE TRANSPORT SYSTEM PERMEASE PROTEIN DPPB-RELATED"/>
    <property type="match status" value="1"/>
</dbReference>
<dbReference type="RefSeq" id="WP_267655593.1">
    <property type="nucleotide sequence ID" value="NZ_JAOVZR010000001.1"/>
</dbReference>
<protein>
    <submittedName>
        <fullName evidence="9">ABC transporter permease</fullName>
    </submittedName>
</protein>
<feature type="transmembrane region" description="Helical" evidence="7">
    <location>
        <begin position="101"/>
        <end position="121"/>
    </location>
</feature>
<feature type="domain" description="ABC transmembrane type-1" evidence="8">
    <location>
        <begin position="95"/>
        <end position="304"/>
    </location>
</feature>
<feature type="transmembrane region" description="Helical" evidence="7">
    <location>
        <begin position="281"/>
        <end position="307"/>
    </location>
</feature>
<keyword evidence="10" id="KW-1185">Reference proteome</keyword>
<keyword evidence="4 7" id="KW-0812">Transmembrane</keyword>
<reference evidence="9" key="1">
    <citation type="submission" date="2022-10" db="EMBL/GenBank/DDBJ databases">
        <title>Hoeflea sp. G2-23, isolated from marine algae.</title>
        <authorList>
            <person name="Kristyanto S."/>
            <person name="Kim J.M."/>
            <person name="Jeon C.O."/>
        </authorList>
    </citation>
    <scope>NUCLEOTIDE SEQUENCE</scope>
    <source>
        <strain evidence="9">G2-23</strain>
    </source>
</reference>
<dbReference type="SUPFAM" id="SSF161098">
    <property type="entry name" value="MetI-like"/>
    <property type="match status" value="1"/>
</dbReference>
<evidence type="ECO:0000313" key="9">
    <source>
        <dbReference type="EMBL" id="MCY0150155.1"/>
    </source>
</evidence>
<dbReference type="PROSITE" id="PS50928">
    <property type="entry name" value="ABC_TM1"/>
    <property type="match status" value="1"/>
</dbReference>
<feature type="transmembrane region" description="Helical" evidence="7">
    <location>
        <begin position="235"/>
        <end position="261"/>
    </location>
</feature>
<keyword evidence="5 7" id="KW-1133">Transmembrane helix</keyword>
<dbReference type="PANTHER" id="PTHR43163:SF6">
    <property type="entry name" value="DIPEPTIDE TRANSPORT SYSTEM PERMEASE PROTEIN DPPB-RELATED"/>
    <property type="match status" value="1"/>
</dbReference>
<dbReference type="InterPro" id="IPR000515">
    <property type="entry name" value="MetI-like"/>
</dbReference>
<comment type="caution">
    <text evidence="9">The sequence shown here is derived from an EMBL/GenBank/DDBJ whole genome shotgun (WGS) entry which is preliminary data.</text>
</comment>
<keyword evidence="3" id="KW-1003">Cell membrane</keyword>
<feature type="transmembrane region" description="Helical" evidence="7">
    <location>
        <begin position="181"/>
        <end position="200"/>
    </location>
</feature>
<evidence type="ECO:0000256" key="5">
    <source>
        <dbReference type="ARBA" id="ARBA00022989"/>
    </source>
</evidence>
<dbReference type="InterPro" id="IPR035906">
    <property type="entry name" value="MetI-like_sf"/>
</dbReference>
<dbReference type="EMBL" id="JAOVZR010000001">
    <property type="protein sequence ID" value="MCY0150155.1"/>
    <property type="molecule type" value="Genomic_DNA"/>
</dbReference>
<evidence type="ECO:0000256" key="4">
    <source>
        <dbReference type="ARBA" id="ARBA00022692"/>
    </source>
</evidence>
<accession>A0ABT3ZEC9</accession>
<evidence type="ECO:0000256" key="7">
    <source>
        <dbReference type="RuleBase" id="RU363032"/>
    </source>
</evidence>
<evidence type="ECO:0000256" key="2">
    <source>
        <dbReference type="ARBA" id="ARBA00022448"/>
    </source>
</evidence>
<evidence type="ECO:0000313" key="10">
    <source>
        <dbReference type="Proteomes" id="UP001073227"/>
    </source>
</evidence>
<evidence type="ECO:0000256" key="1">
    <source>
        <dbReference type="ARBA" id="ARBA00004651"/>
    </source>
</evidence>
<evidence type="ECO:0000259" key="8">
    <source>
        <dbReference type="PROSITE" id="PS50928"/>
    </source>
</evidence>
<name>A0ABT3ZEC9_9HYPH</name>
<feature type="transmembrane region" description="Helical" evidence="7">
    <location>
        <begin position="133"/>
        <end position="161"/>
    </location>
</feature>
<sequence>MLGYLLGRLTGGLVTLLGVCALAFFATALAPGNPAAVLLGNQATPERIAAVTHQLGLDQPLPIRFAIWLGQTAQGDLGTSNLSFKPVNDLVLAALPPTLELALASLTLAIVVAIPLGLLLAQHANKWWARPAASLVTLGISVPGFWVGLMLITIFSVMLGLLPSGGFVPVSRDIGENIRSLILPTVTLAIYLIPSIVRFVRVTAVAVLQEDYVDTARAKGVSPGRILMHHVAPNTLITTMTYLGLQLGVLISGAIVIEIVFSIPGLGRLGMNAVLNRDYPVIQGVVLIAASGYVLVNLLIDLTYAFIDPRIRTND</sequence>
<dbReference type="CDD" id="cd06261">
    <property type="entry name" value="TM_PBP2"/>
    <property type="match status" value="1"/>
</dbReference>
<dbReference type="Gene3D" id="1.10.3720.10">
    <property type="entry name" value="MetI-like"/>
    <property type="match status" value="1"/>
</dbReference>
<gene>
    <name evidence="9" type="ORF">OEG84_21225</name>
</gene>
<dbReference type="Pfam" id="PF19300">
    <property type="entry name" value="BPD_transp_1_N"/>
    <property type="match status" value="1"/>
</dbReference>
<proteinExistence type="inferred from homology"/>
<keyword evidence="6 7" id="KW-0472">Membrane</keyword>
<feature type="transmembrane region" description="Helical" evidence="7">
    <location>
        <begin position="12"/>
        <end position="30"/>
    </location>
</feature>
<evidence type="ECO:0000256" key="6">
    <source>
        <dbReference type="ARBA" id="ARBA00023136"/>
    </source>
</evidence>
<comment type="subcellular location">
    <subcellularLocation>
        <location evidence="1 7">Cell membrane</location>
        <topology evidence="1 7">Multi-pass membrane protein</topology>
    </subcellularLocation>
</comment>
<evidence type="ECO:0000256" key="3">
    <source>
        <dbReference type="ARBA" id="ARBA00022475"/>
    </source>
</evidence>
<organism evidence="9 10">
    <name type="scientific">Hoeflea algicola</name>
    <dbReference type="NCBI Taxonomy" id="2983763"/>
    <lineage>
        <taxon>Bacteria</taxon>
        <taxon>Pseudomonadati</taxon>
        <taxon>Pseudomonadota</taxon>
        <taxon>Alphaproteobacteria</taxon>
        <taxon>Hyphomicrobiales</taxon>
        <taxon>Rhizobiaceae</taxon>
        <taxon>Hoeflea</taxon>
    </lineage>
</organism>